<protein>
    <submittedName>
        <fullName evidence="2">Uncharacterized protein</fullName>
    </submittedName>
</protein>
<feature type="region of interest" description="Disordered" evidence="1">
    <location>
        <begin position="1"/>
        <end position="58"/>
    </location>
</feature>
<proteinExistence type="predicted"/>
<dbReference type="AlphaFoldDB" id="A0A067K3T6"/>
<accession>A0A067K3T6</accession>
<evidence type="ECO:0000256" key="1">
    <source>
        <dbReference type="SAM" id="MobiDB-lite"/>
    </source>
</evidence>
<evidence type="ECO:0000313" key="2">
    <source>
        <dbReference type="EMBL" id="KDP30891.1"/>
    </source>
</evidence>
<dbReference type="EMBL" id="KK914638">
    <property type="protein sequence ID" value="KDP30891.1"/>
    <property type="molecule type" value="Genomic_DNA"/>
</dbReference>
<keyword evidence="3" id="KW-1185">Reference proteome</keyword>
<reference evidence="2 3" key="1">
    <citation type="journal article" date="2014" name="PLoS ONE">
        <title>Global Analysis of Gene Expression Profiles in Physic Nut (Jatropha curcas L.) Seedlings Exposed to Salt Stress.</title>
        <authorList>
            <person name="Zhang L."/>
            <person name="Zhang C."/>
            <person name="Wu P."/>
            <person name="Chen Y."/>
            <person name="Li M."/>
            <person name="Jiang H."/>
            <person name="Wu G."/>
        </authorList>
    </citation>
    <scope>NUCLEOTIDE SEQUENCE [LARGE SCALE GENOMIC DNA]</scope>
    <source>
        <strain evidence="3">cv. GZQX0401</strain>
        <tissue evidence="2">Young leaves</tissue>
    </source>
</reference>
<feature type="compositionally biased region" description="Low complexity" evidence="1">
    <location>
        <begin position="7"/>
        <end position="32"/>
    </location>
</feature>
<dbReference type="Proteomes" id="UP000027138">
    <property type="component" value="Unassembled WGS sequence"/>
</dbReference>
<name>A0A067K3T6_JATCU</name>
<gene>
    <name evidence="2" type="ORF">JCGZ_15500</name>
</gene>
<sequence>MAQKPNLLSFPSSSSSVTRLLPLPSPSRFRPPFNKDEVAIGSFGDTGHDSSPPSLRSDLQWHRYDAPHLLRDAAITPVRSSDSGDMKLQVELRSIPPSCVNDFHPRNDAFAFPTIARGGGGGGTATCRRDFGEDFKRQNDPLFARVPES</sequence>
<organism evidence="2 3">
    <name type="scientific">Jatropha curcas</name>
    <name type="common">Barbados nut</name>
    <dbReference type="NCBI Taxonomy" id="180498"/>
    <lineage>
        <taxon>Eukaryota</taxon>
        <taxon>Viridiplantae</taxon>
        <taxon>Streptophyta</taxon>
        <taxon>Embryophyta</taxon>
        <taxon>Tracheophyta</taxon>
        <taxon>Spermatophyta</taxon>
        <taxon>Magnoliopsida</taxon>
        <taxon>eudicotyledons</taxon>
        <taxon>Gunneridae</taxon>
        <taxon>Pentapetalae</taxon>
        <taxon>rosids</taxon>
        <taxon>fabids</taxon>
        <taxon>Malpighiales</taxon>
        <taxon>Euphorbiaceae</taxon>
        <taxon>Crotonoideae</taxon>
        <taxon>Jatropheae</taxon>
        <taxon>Jatropha</taxon>
    </lineage>
</organism>
<evidence type="ECO:0000313" key="3">
    <source>
        <dbReference type="Proteomes" id="UP000027138"/>
    </source>
</evidence>